<dbReference type="PANTHER" id="PTHR22625:SF35">
    <property type="entry name" value="PLEXIN-A1"/>
    <property type="match status" value="1"/>
</dbReference>
<dbReference type="Pfam" id="PF01833">
    <property type="entry name" value="TIG"/>
    <property type="match status" value="1"/>
</dbReference>
<keyword evidence="3" id="KW-1185">Reference proteome</keyword>
<gene>
    <name evidence="2" type="ORF">GOODEAATRI_005138</name>
</gene>
<proteinExistence type="predicted"/>
<feature type="non-terminal residue" evidence="2">
    <location>
        <position position="1"/>
    </location>
</feature>
<accession>A0ABV0N0X9</accession>
<evidence type="ECO:0000259" key="1">
    <source>
        <dbReference type="Pfam" id="PF01833"/>
    </source>
</evidence>
<protein>
    <recommendedName>
        <fullName evidence="1">IPT/TIG domain-containing protein</fullName>
    </recommendedName>
</protein>
<sequence>FLKLAIVHIAFIPPTSLHPTSSIHPIPNPVHPSPSCLYPETGPRQGGTMLTITGENLGLQFKDIQNGVRIGKVTCNPQEEQYISAEQYVDTISCLPIHSHYYF</sequence>
<dbReference type="SUPFAM" id="SSF81296">
    <property type="entry name" value="E set domains"/>
    <property type="match status" value="1"/>
</dbReference>
<dbReference type="InterPro" id="IPR013783">
    <property type="entry name" value="Ig-like_fold"/>
</dbReference>
<evidence type="ECO:0000313" key="3">
    <source>
        <dbReference type="Proteomes" id="UP001476798"/>
    </source>
</evidence>
<dbReference type="InterPro" id="IPR002909">
    <property type="entry name" value="IPT_dom"/>
</dbReference>
<evidence type="ECO:0000313" key="2">
    <source>
        <dbReference type="EMBL" id="MEQ2164293.1"/>
    </source>
</evidence>
<dbReference type="EMBL" id="JAHRIO010020220">
    <property type="protein sequence ID" value="MEQ2164293.1"/>
    <property type="molecule type" value="Genomic_DNA"/>
</dbReference>
<dbReference type="Gene3D" id="2.60.40.10">
    <property type="entry name" value="Immunoglobulins"/>
    <property type="match status" value="1"/>
</dbReference>
<comment type="caution">
    <text evidence="2">The sequence shown here is derived from an EMBL/GenBank/DDBJ whole genome shotgun (WGS) entry which is preliminary data.</text>
</comment>
<dbReference type="PANTHER" id="PTHR22625">
    <property type="entry name" value="PLEXIN"/>
    <property type="match status" value="1"/>
</dbReference>
<name>A0ABV0N0X9_9TELE</name>
<feature type="domain" description="IPT/TIG" evidence="1">
    <location>
        <begin position="35"/>
        <end position="89"/>
    </location>
</feature>
<reference evidence="2 3" key="1">
    <citation type="submission" date="2021-06" db="EMBL/GenBank/DDBJ databases">
        <authorList>
            <person name="Palmer J.M."/>
        </authorList>
    </citation>
    <scope>NUCLEOTIDE SEQUENCE [LARGE SCALE GENOMIC DNA]</scope>
    <source>
        <strain evidence="2 3">GA_2019</strain>
        <tissue evidence="2">Muscle</tissue>
    </source>
</reference>
<dbReference type="InterPro" id="IPR031148">
    <property type="entry name" value="Plexin"/>
</dbReference>
<dbReference type="InterPro" id="IPR014756">
    <property type="entry name" value="Ig_E-set"/>
</dbReference>
<organism evidence="2 3">
    <name type="scientific">Goodea atripinnis</name>
    <dbReference type="NCBI Taxonomy" id="208336"/>
    <lineage>
        <taxon>Eukaryota</taxon>
        <taxon>Metazoa</taxon>
        <taxon>Chordata</taxon>
        <taxon>Craniata</taxon>
        <taxon>Vertebrata</taxon>
        <taxon>Euteleostomi</taxon>
        <taxon>Actinopterygii</taxon>
        <taxon>Neopterygii</taxon>
        <taxon>Teleostei</taxon>
        <taxon>Neoteleostei</taxon>
        <taxon>Acanthomorphata</taxon>
        <taxon>Ovalentaria</taxon>
        <taxon>Atherinomorphae</taxon>
        <taxon>Cyprinodontiformes</taxon>
        <taxon>Goodeidae</taxon>
        <taxon>Goodea</taxon>
    </lineage>
</organism>
<dbReference type="Proteomes" id="UP001476798">
    <property type="component" value="Unassembled WGS sequence"/>
</dbReference>